<comment type="cofactor">
    <cofactor evidence="1">
        <name>Mg(2+)</name>
        <dbReference type="ChEBI" id="CHEBI:18420"/>
    </cofactor>
</comment>
<feature type="compositionally biased region" description="Polar residues" evidence="5">
    <location>
        <begin position="14"/>
        <end position="30"/>
    </location>
</feature>
<dbReference type="PRINTS" id="PR00413">
    <property type="entry name" value="HADHALOGNASE"/>
</dbReference>
<dbReference type="Gene3D" id="3.40.50.1000">
    <property type="entry name" value="HAD superfamily/HAD-like"/>
    <property type="match status" value="1"/>
</dbReference>
<gene>
    <name evidence="6" type="ORF">PCOR1465_LOCUS1640</name>
</gene>
<name>A0A7S1HRL5_9EUKA</name>
<dbReference type="GO" id="GO:0046872">
    <property type="term" value="F:metal ion binding"/>
    <property type="evidence" value="ECO:0007669"/>
    <property type="project" value="UniProtKB-KW"/>
</dbReference>
<protein>
    <recommendedName>
        <fullName evidence="7">Riboflavin kinase</fullName>
    </recommendedName>
</protein>
<feature type="region of interest" description="Disordered" evidence="5">
    <location>
        <begin position="50"/>
        <end position="69"/>
    </location>
</feature>
<evidence type="ECO:0008006" key="7">
    <source>
        <dbReference type="Google" id="ProtNLM"/>
    </source>
</evidence>
<dbReference type="InterPro" id="IPR036412">
    <property type="entry name" value="HAD-like_sf"/>
</dbReference>
<organism evidence="6">
    <name type="scientific">Phaeocystis cordata</name>
    <dbReference type="NCBI Taxonomy" id="118079"/>
    <lineage>
        <taxon>Eukaryota</taxon>
        <taxon>Haptista</taxon>
        <taxon>Haptophyta</taxon>
        <taxon>Prymnesiophyceae</taxon>
        <taxon>Phaeocystales</taxon>
        <taxon>Phaeocystaceae</taxon>
        <taxon>Phaeocystis</taxon>
    </lineage>
</organism>
<dbReference type="SFLD" id="SFLDG01129">
    <property type="entry name" value="C1.5:_HAD__Beta-PGM__Phosphata"/>
    <property type="match status" value="1"/>
</dbReference>
<evidence type="ECO:0000256" key="5">
    <source>
        <dbReference type="SAM" id="MobiDB-lite"/>
    </source>
</evidence>
<keyword evidence="2" id="KW-0479">Metal-binding</keyword>
<reference evidence="6" key="1">
    <citation type="submission" date="2021-01" db="EMBL/GenBank/DDBJ databases">
        <authorList>
            <person name="Corre E."/>
            <person name="Pelletier E."/>
            <person name="Niang G."/>
            <person name="Scheremetjew M."/>
            <person name="Finn R."/>
            <person name="Kale V."/>
            <person name="Holt S."/>
            <person name="Cochrane G."/>
            <person name="Meng A."/>
            <person name="Brown T."/>
            <person name="Cohen L."/>
        </authorList>
    </citation>
    <scope>NUCLEOTIDE SEQUENCE</scope>
    <source>
        <strain evidence="6">RCC1383</strain>
    </source>
</reference>
<dbReference type="InterPro" id="IPR023198">
    <property type="entry name" value="PGP-like_dom2"/>
</dbReference>
<proteinExistence type="predicted"/>
<feature type="compositionally biased region" description="Low complexity" evidence="5">
    <location>
        <begin position="50"/>
        <end position="64"/>
    </location>
</feature>
<dbReference type="Gene3D" id="1.10.150.240">
    <property type="entry name" value="Putative phosphatase, domain 2"/>
    <property type="match status" value="1"/>
</dbReference>
<keyword evidence="4" id="KW-0119">Carbohydrate metabolism</keyword>
<dbReference type="GO" id="GO:0003824">
    <property type="term" value="F:catalytic activity"/>
    <property type="evidence" value="ECO:0007669"/>
    <property type="project" value="UniProtKB-ARBA"/>
</dbReference>
<evidence type="ECO:0000313" key="6">
    <source>
        <dbReference type="EMBL" id="CAD8988851.1"/>
    </source>
</evidence>
<feature type="region of interest" description="Disordered" evidence="5">
    <location>
        <begin position="1"/>
        <end position="35"/>
    </location>
</feature>
<dbReference type="InterPro" id="IPR051600">
    <property type="entry name" value="Beta-PGM-like"/>
</dbReference>
<evidence type="ECO:0000256" key="4">
    <source>
        <dbReference type="ARBA" id="ARBA00023277"/>
    </source>
</evidence>
<dbReference type="SFLD" id="SFLDS00003">
    <property type="entry name" value="Haloacid_Dehalogenase"/>
    <property type="match status" value="1"/>
</dbReference>
<accession>A0A7S1HRL5</accession>
<evidence type="ECO:0000256" key="3">
    <source>
        <dbReference type="ARBA" id="ARBA00022842"/>
    </source>
</evidence>
<evidence type="ECO:0000256" key="1">
    <source>
        <dbReference type="ARBA" id="ARBA00001946"/>
    </source>
</evidence>
<dbReference type="AlphaFoldDB" id="A0A7S1HRL5"/>
<dbReference type="PANTHER" id="PTHR46193">
    <property type="entry name" value="6-PHOSPHOGLUCONATE PHOSPHATASE"/>
    <property type="match status" value="1"/>
</dbReference>
<sequence>MLLSHRRLRLSSPPERTQSIHSGQSHATPQSDRKALLQKRSVAMTVTTRRAAAASNRGNGQARAIGNSGAPQQRQAFDWNLCRGFLFDIDGTLVNSDPLHLIAIRDMFERTGLRDVTVDHDFIRENVSGVDNAEIAKKWLPHLLPREEDRIQWAIDKEAYFRQVAEERIDEVAVDGLRELIAWIQQENERGGGAAVESKDKTFFCAAVTNAPRENAEMVLNGLGIADNFDIVVIGPECDRAKPHPEPYLKAMEALGLKPEECVCIEDSVPGVTAGVAANLYTVGCLTSQTDAALRKVGASQTIHDYHELLSEIKRARNGSRTRVLQSQKSLR</sequence>
<dbReference type="InterPro" id="IPR023214">
    <property type="entry name" value="HAD_sf"/>
</dbReference>
<dbReference type="SUPFAM" id="SSF56784">
    <property type="entry name" value="HAD-like"/>
    <property type="match status" value="1"/>
</dbReference>
<dbReference type="PANTHER" id="PTHR46193:SF18">
    <property type="entry name" value="HEXITOL PHOSPHATASE B"/>
    <property type="match status" value="1"/>
</dbReference>
<dbReference type="EMBL" id="HBFZ01002588">
    <property type="protein sequence ID" value="CAD8988851.1"/>
    <property type="molecule type" value="Transcribed_RNA"/>
</dbReference>
<dbReference type="InterPro" id="IPR006439">
    <property type="entry name" value="HAD-SF_hydro_IA"/>
</dbReference>
<dbReference type="CDD" id="cd07505">
    <property type="entry name" value="HAD_BPGM-like"/>
    <property type="match status" value="1"/>
</dbReference>
<evidence type="ECO:0000256" key="2">
    <source>
        <dbReference type="ARBA" id="ARBA00022723"/>
    </source>
</evidence>
<dbReference type="NCBIfam" id="TIGR01509">
    <property type="entry name" value="HAD-SF-IA-v3"/>
    <property type="match status" value="1"/>
</dbReference>
<keyword evidence="3" id="KW-0460">Magnesium</keyword>
<dbReference type="Pfam" id="PF00702">
    <property type="entry name" value="Hydrolase"/>
    <property type="match status" value="1"/>
</dbReference>